<feature type="compositionally biased region" description="Polar residues" evidence="6">
    <location>
        <begin position="1430"/>
        <end position="1441"/>
    </location>
</feature>
<evidence type="ECO:0000259" key="7">
    <source>
        <dbReference type="PROSITE" id="PS51011"/>
    </source>
</evidence>
<dbReference type="InterPro" id="IPR001606">
    <property type="entry name" value="ARID_dom"/>
</dbReference>
<dbReference type="Gene3D" id="1.10.150.60">
    <property type="entry name" value="ARID DNA-binding domain"/>
    <property type="match status" value="1"/>
</dbReference>
<feature type="region of interest" description="Disordered" evidence="6">
    <location>
        <begin position="1042"/>
        <end position="1078"/>
    </location>
</feature>
<dbReference type="SMART" id="SM00298">
    <property type="entry name" value="CHROMO"/>
    <property type="match status" value="1"/>
</dbReference>
<evidence type="ECO:0000256" key="6">
    <source>
        <dbReference type="SAM" id="MobiDB-lite"/>
    </source>
</evidence>
<feature type="compositionally biased region" description="Polar residues" evidence="6">
    <location>
        <begin position="684"/>
        <end position="693"/>
    </location>
</feature>
<dbReference type="Gene3D" id="2.30.30.140">
    <property type="match status" value="3"/>
</dbReference>
<protein>
    <recommendedName>
        <fullName evidence="7">ARID domain-containing protein</fullName>
    </recommendedName>
</protein>
<dbReference type="PANTHER" id="PTHR13964:SF27">
    <property type="entry name" value="HAT-TRICK, ISOFORM D"/>
    <property type="match status" value="1"/>
</dbReference>
<dbReference type="GO" id="GO:0006357">
    <property type="term" value="P:regulation of transcription by RNA polymerase II"/>
    <property type="evidence" value="ECO:0007669"/>
    <property type="project" value="TreeGrafter"/>
</dbReference>
<feature type="compositionally biased region" description="Low complexity" evidence="6">
    <location>
        <begin position="424"/>
        <end position="441"/>
    </location>
</feature>
<feature type="compositionally biased region" description="Basic and acidic residues" evidence="6">
    <location>
        <begin position="795"/>
        <end position="809"/>
    </location>
</feature>
<accession>A0A9P0IXR9</accession>
<dbReference type="SUPFAM" id="SSF54160">
    <property type="entry name" value="Chromo domain-like"/>
    <property type="match status" value="1"/>
</dbReference>
<evidence type="ECO:0000256" key="2">
    <source>
        <dbReference type="ARBA" id="ARBA00023015"/>
    </source>
</evidence>
<feature type="domain" description="ARID" evidence="7">
    <location>
        <begin position="275"/>
        <end position="366"/>
    </location>
</feature>
<proteinExistence type="predicted"/>
<dbReference type="InterPro" id="IPR051232">
    <property type="entry name" value="ARID/SWI1_ChromRemod"/>
</dbReference>
<feature type="compositionally biased region" description="Low complexity" evidence="6">
    <location>
        <begin position="821"/>
        <end position="832"/>
    </location>
</feature>
<evidence type="ECO:0000313" key="9">
    <source>
        <dbReference type="Proteomes" id="UP001153620"/>
    </source>
</evidence>
<feature type="compositionally biased region" description="Basic and acidic residues" evidence="6">
    <location>
        <begin position="532"/>
        <end position="547"/>
    </location>
</feature>
<feature type="region of interest" description="Disordered" evidence="6">
    <location>
        <begin position="623"/>
        <end position="855"/>
    </location>
</feature>
<dbReference type="InterPro" id="IPR000953">
    <property type="entry name" value="Chromo/chromo_shadow_dom"/>
</dbReference>
<feature type="region of interest" description="Disordered" evidence="6">
    <location>
        <begin position="923"/>
        <end position="942"/>
    </location>
</feature>
<feature type="compositionally biased region" description="Basic and acidic residues" evidence="6">
    <location>
        <begin position="623"/>
        <end position="632"/>
    </location>
</feature>
<dbReference type="InterPro" id="IPR036431">
    <property type="entry name" value="ARID_dom_sf"/>
</dbReference>
<feature type="compositionally biased region" description="Polar residues" evidence="6">
    <location>
        <begin position="653"/>
        <end position="664"/>
    </location>
</feature>
<feature type="region of interest" description="Disordered" evidence="6">
    <location>
        <begin position="506"/>
        <end position="547"/>
    </location>
</feature>
<dbReference type="Proteomes" id="UP001153620">
    <property type="component" value="Chromosome 2"/>
</dbReference>
<dbReference type="PROSITE" id="PS51011">
    <property type="entry name" value="ARID"/>
    <property type="match status" value="1"/>
</dbReference>
<dbReference type="PANTHER" id="PTHR13964">
    <property type="entry name" value="RBP-RELATED"/>
    <property type="match status" value="1"/>
</dbReference>
<dbReference type="EMBL" id="OU895878">
    <property type="protein sequence ID" value="CAH1717634.1"/>
    <property type="molecule type" value="Genomic_DNA"/>
</dbReference>
<feature type="compositionally biased region" description="Low complexity" evidence="6">
    <location>
        <begin position="636"/>
        <end position="652"/>
    </location>
</feature>
<feature type="compositionally biased region" description="Low complexity" evidence="6">
    <location>
        <begin position="1544"/>
        <end position="1559"/>
    </location>
</feature>
<reference evidence="8" key="1">
    <citation type="submission" date="2022-01" db="EMBL/GenBank/DDBJ databases">
        <authorList>
            <person name="King R."/>
        </authorList>
    </citation>
    <scope>NUCLEOTIDE SEQUENCE</scope>
</reference>
<keyword evidence="9" id="KW-1185">Reference proteome</keyword>
<feature type="compositionally biased region" description="Low complexity" evidence="6">
    <location>
        <begin position="1612"/>
        <end position="1621"/>
    </location>
</feature>
<feature type="region of interest" description="Disordered" evidence="6">
    <location>
        <begin position="986"/>
        <end position="1027"/>
    </location>
</feature>
<keyword evidence="2" id="KW-0805">Transcription regulation</keyword>
<name>A0A9P0IXR9_9DIPT</name>
<dbReference type="InterPro" id="IPR025995">
    <property type="entry name" value="Tudor-knot"/>
</dbReference>
<gene>
    <name evidence="8" type="ORF">CHIRRI_LOCUS5111</name>
</gene>
<reference evidence="8" key="2">
    <citation type="submission" date="2022-10" db="EMBL/GenBank/DDBJ databases">
        <authorList>
            <consortium name="ENA_rothamsted_submissions"/>
            <consortium name="culmorum"/>
            <person name="King R."/>
        </authorList>
    </citation>
    <scope>NUCLEOTIDE SEQUENCE</scope>
</reference>
<dbReference type="CDD" id="cd20389">
    <property type="entry name" value="Tudor_ARID4_rpt1"/>
    <property type="match status" value="1"/>
</dbReference>
<dbReference type="SMART" id="SM00501">
    <property type="entry name" value="BRIGHT"/>
    <property type="match status" value="1"/>
</dbReference>
<feature type="compositionally biased region" description="Low complexity" evidence="6">
    <location>
        <begin position="674"/>
        <end position="683"/>
    </location>
</feature>
<evidence type="ECO:0000256" key="1">
    <source>
        <dbReference type="ARBA" id="ARBA00022853"/>
    </source>
</evidence>
<dbReference type="Pfam" id="PF11717">
    <property type="entry name" value="Tudor-knot"/>
    <property type="match status" value="1"/>
</dbReference>
<dbReference type="SMART" id="SM01014">
    <property type="entry name" value="ARID"/>
    <property type="match status" value="1"/>
</dbReference>
<dbReference type="SUPFAM" id="SSF63748">
    <property type="entry name" value="Tudor/PWWP/MBT"/>
    <property type="match status" value="1"/>
</dbReference>
<feature type="region of interest" description="Disordered" evidence="6">
    <location>
        <begin position="1366"/>
        <end position="1484"/>
    </location>
</feature>
<keyword evidence="5" id="KW-0539">Nucleus</keyword>
<evidence type="ECO:0000256" key="5">
    <source>
        <dbReference type="ARBA" id="ARBA00023242"/>
    </source>
</evidence>
<evidence type="ECO:0000256" key="4">
    <source>
        <dbReference type="ARBA" id="ARBA00023163"/>
    </source>
</evidence>
<feature type="compositionally biased region" description="Polar residues" evidence="6">
    <location>
        <begin position="1062"/>
        <end position="1078"/>
    </location>
</feature>
<feature type="compositionally biased region" description="Low complexity" evidence="6">
    <location>
        <begin position="741"/>
        <end position="750"/>
    </location>
</feature>
<feature type="compositionally biased region" description="Basic and acidic residues" evidence="6">
    <location>
        <begin position="506"/>
        <end position="516"/>
    </location>
</feature>
<feature type="compositionally biased region" description="Basic and acidic residues" evidence="6">
    <location>
        <begin position="724"/>
        <end position="740"/>
    </location>
</feature>
<dbReference type="Pfam" id="PF08169">
    <property type="entry name" value="RBB1NT"/>
    <property type="match status" value="1"/>
</dbReference>
<sequence length="1703" mass="189446">MMQGIPQKDKDDPVVLPVGAQVSAKYKGAFCEAKVHTVVKNIKVKVAYKKGGTSTVSDDQIIGEVRVGCIVEIKDGDKKDNFEATITKIQDCSQYTVVFDDGDIATLRRTALCRQSGKHFNACDTLDQLPLTHPEHRGGGKRTKTQDEYESDDEEYAIGKVVCVENTDTKKKNAKESYFPALVVAPKAQENVKIHIKTQYLVRSFKDGRYYTVPKKEVTEFTNDTAQKSDHVAVSAAREFLDKNVLPTHWDREVLIDSASLSEQELSDSSDDEPNEVKDRFFAQLLEFMEKRNSPLNKGPSITNRDVDLYRLYYSVEKLGGYANVTKIRNWKAIAKRLGFTPTDAIVKLVKHSYRKFLLAFEEAVSKGIEELPPRINREKARSSSTRSGSVASPKVVENVKQLKKIEKPTTSSAADDSENTSESTKVSTSRKLSTTSTKSKATSEKAEEVIKINPKEKEIKINPKEKEKDDKEIVKEVIKEVIKEVEIEIKEKEIIKEIIVKEKEKSLSISSKDDEISPAATPSSKKKEPKKKLPEPKKKKEETIEKKEIVAAKPQVASGPSIAENVPIEIDDRLKVYYRGSSDYEAKVLDIQHQDGKTLYKVHYKGWNARYDEWIQRESIAENLTKEEGGKKKQSSNNNTKDNNNPKTPSTSSTNLQTPTSKNASKRARNRADTTASSRSTTPLSNTSSKTKVAQKRPIRGTPTSKSSTKGSIIDDNSSESDEPIKKPVDKKDKGDDKNSSIQKSSSDSTVTESAGKEGKGKENKQNDKTQPDTSKSDDEKSTKSSIKSGKSPFEAKGKLKTVQRDSSRSSFHSTDSDSSHSVPSDVPNSSKSAYTSENESNDPEKIPLSNPVNVPKIDIKKTFKFDEDANEAKPVQPTTSFFEKVTEKQPVESKPVEISTIFPTKKPNIFQEKKLAQRAAAAASQIPESAPPTTPGKIGRFSQLEKTLTKDIGIKTKAKEVKVEDKSSADSDIYEFKDTEEVVPKSTVVKKQESPNEGPAKKQQLAQQRKQARQNLQQQQKEVQVENAMEDIESMIKTSIVSFPQSKKAKKSPIKEEKQPSQSMIVARTTSAQPTTSQNVIVQSAWSSITNPQEIFPKMNVVQNPQLIQSQTPIQVQVPSRQPVIKSESTFDVLRKSPSFNMHLMDDLPSPPKIIQYPISSPSTILPSTSVITASPIATRTSILQGPLKFSSEIDSRDLLKPIMLPSKEDEKPEVGALMKILDQPYEIPPKAEKSTSIADKLLKAINQKESSEKENPTVDMIKKEEFHPVVKIEERKSDPYLYKAKSPASSVGKQYPISTTSSSSALNTSKKPLLISTESKSEEKIPIKGNTELQGIIEKLESAISTPAITLLETACNPQLSIVKKSNDDSDTDSDRLVIEDETAPTESTEKKKSQMGVLESIMMQDDVPYKTLSSQNVKESEKKIDSSSQEQQPSETMSLLLCEETIPGSPAPKDPLSEIGRSPTSSSSGGFVHPPSMPQSGYSIKYPGTMTTALLHQQYQATAANTHQTNLKQIPMDIDTDSIEAATGDILRDKLKSERGSATSSGNNTNNNSDNSNDDQSESEKNTKPDTTPRKKRRSLKTEPESQQKRRRQQTRTQTNVRGNLQGNDSDSNDNSDVNLFTTRSHVESGTNKNQFHFLVELDPNMPTAQRINVLEKKIQDLRKAYLLIKNEMSAKERRRKKMRKRERENKQKASKTAA</sequence>
<dbReference type="SUPFAM" id="SSF46774">
    <property type="entry name" value="ARID-like"/>
    <property type="match status" value="1"/>
</dbReference>
<feature type="compositionally biased region" description="Low complexity" evidence="6">
    <location>
        <begin position="1003"/>
        <end position="1027"/>
    </location>
</feature>
<dbReference type="GO" id="GO:0005694">
    <property type="term" value="C:chromosome"/>
    <property type="evidence" value="ECO:0007669"/>
    <property type="project" value="UniProtKB-ARBA"/>
</dbReference>
<dbReference type="InterPro" id="IPR016197">
    <property type="entry name" value="Chromo-like_dom_sf"/>
</dbReference>
<dbReference type="GO" id="GO:0000976">
    <property type="term" value="F:transcription cis-regulatory region binding"/>
    <property type="evidence" value="ECO:0007669"/>
    <property type="project" value="TreeGrafter"/>
</dbReference>
<feature type="compositionally biased region" description="Low complexity" evidence="6">
    <location>
        <begin position="702"/>
        <end position="717"/>
    </location>
</feature>
<dbReference type="CDD" id="cd20390">
    <property type="entry name" value="Tudor_ARID4_rpt2"/>
    <property type="match status" value="1"/>
</dbReference>
<dbReference type="OrthoDB" id="7791207at2759"/>
<dbReference type="GO" id="GO:0005634">
    <property type="term" value="C:nucleus"/>
    <property type="evidence" value="ECO:0007669"/>
    <property type="project" value="TreeGrafter"/>
</dbReference>
<feature type="compositionally biased region" description="Low complexity" evidence="6">
    <location>
        <begin position="383"/>
        <end position="393"/>
    </location>
</feature>
<feature type="compositionally biased region" description="Basic and acidic residues" evidence="6">
    <location>
        <begin position="1368"/>
        <end position="1382"/>
    </location>
</feature>
<keyword evidence="3" id="KW-0238">DNA-binding</keyword>
<keyword evidence="4" id="KW-0804">Transcription</keyword>
<feature type="region of interest" description="Disordered" evidence="6">
    <location>
        <begin position="1293"/>
        <end position="1312"/>
    </location>
</feature>
<feature type="region of interest" description="Disordered" evidence="6">
    <location>
        <begin position="1541"/>
        <end position="1623"/>
    </location>
</feature>
<dbReference type="GO" id="GO:0006325">
    <property type="term" value="P:chromatin organization"/>
    <property type="evidence" value="ECO:0007669"/>
    <property type="project" value="UniProtKB-KW"/>
</dbReference>
<feature type="compositionally biased region" description="Basic and acidic residues" evidence="6">
    <location>
        <begin position="1566"/>
        <end position="1577"/>
    </location>
</feature>
<feature type="region of interest" description="Disordered" evidence="6">
    <location>
        <begin position="1677"/>
        <end position="1703"/>
    </location>
</feature>
<feature type="region of interest" description="Disordered" evidence="6">
    <location>
        <begin position="131"/>
        <end position="150"/>
    </location>
</feature>
<dbReference type="CDD" id="cd16100">
    <property type="entry name" value="ARID"/>
    <property type="match status" value="1"/>
</dbReference>
<feature type="compositionally biased region" description="Basic and acidic residues" evidence="6">
    <location>
        <begin position="886"/>
        <end position="897"/>
    </location>
</feature>
<evidence type="ECO:0000256" key="3">
    <source>
        <dbReference type="ARBA" id="ARBA00023125"/>
    </source>
</evidence>
<dbReference type="Pfam" id="PF01388">
    <property type="entry name" value="ARID"/>
    <property type="match status" value="1"/>
</dbReference>
<evidence type="ECO:0000313" key="8">
    <source>
        <dbReference type="EMBL" id="CAH1717634.1"/>
    </source>
</evidence>
<feature type="region of interest" description="Disordered" evidence="6">
    <location>
        <begin position="870"/>
        <end position="897"/>
    </location>
</feature>
<dbReference type="InterPro" id="IPR012603">
    <property type="entry name" value="ARID4A/B_PWWP"/>
</dbReference>
<organism evidence="8 9">
    <name type="scientific">Chironomus riparius</name>
    <dbReference type="NCBI Taxonomy" id="315576"/>
    <lineage>
        <taxon>Eukaryota</taxon>
        <taxon>Metazoa</taxon>
        <taxon>Ecdysozoa</taxon>
        <taxon>Arthropoda</taxon>
        <taxon>Hexapoda</taxon>
        <taxon>Insecta</taxon>
        <taxon>Pterygota</taxon>
        <taxon>Neoptera</taxon>
        <taxon>Endopterygota</taxon>
        <taxon>Diptera</taxon>
        <taxon>Nematocera</taxon>
        <taxon>Chironomoidea</taxon>
        <taxon>Chironomidae</taxon>
        <taxon>Chironominae</taxon>
        <taxon>Chironomus</taxon>
    </lineage>
</organism>
<feature type="compositionally biased region" description="Basic and acidic residues" evidence="6">
    <location>
        <begin position="756"/>
        <end position="784"/>
    </location>
</feature>
<feature type="compositionally biased region" description="Basic and acidic residues" evidence="6">
    <location>
        <begin position="442"/>
        <end position="471"/>
    </location>
</feature>
<feature type="region of interest" description="Disordered" evidence="6">
    <location>
        <begin position="402"/>
        <end position="471"/>
    </location>
</feature>
<keyword evidence="1" id="KW-0156">Chromatin regulator</keyword>
<feature type="region of interest" description="Disordered" evidence="6">
    <location>
        <begin position="376"/>
        <end position="395"/>
    </location>
</feature>